<evidence type="ECO:0000256" key="1">
    <source>
        <dbReference type="ARBA" id="ARBA00022801"/>
    </source>
</evidence>
<keyword evidence="1 4" id="KW-0378">Hydrolase</keyword>
<protein>
    <submittedName>
        <fullName evidence="4">Prolyl tripeptidyl peptidase</fullName>
        <ecNumber evidence="4">3.4.14.12</ecNumber>
    </submittedName>
</protein>
<dbReference type="PANTHER" id="PTHR42776:SF27">
    <property type="entry name" value="DIPEPTIDYL PEPTIDASE FAMILY MEMBER 6"/>
    <property type="match status" value="1"/>
</dbReference>
<dbReference type="Pfam" id="PF00326">
    <property type="entry name" value="Peptidase_S9"/>
    <property type="match status" value="1"/>
</dbReference>
<dbReference type="Gene3D" id="3.40.50.1820">
    <property type="entry name" value="alpha/beta hydrolase"/>
    <property type="match status" value="1"/>
</dbReference>
<proteinExistence type="predicted"/>
<dbReference type="InterPro" id="IPR029058">
    <property type="entry name" value="AB_hydrolase_fold"/>
</dbReference>
<dbReference type="GO" id="GO:0006508">
    <property type="term" value="P:proteolysis"/>
    <property type="evidence" value="ECO:0007669"/>
    <property type="project" value="InterPro"/>
</dbReference>
<feature type="domain" description="Peptidase S9 prolyl oligopeptidase catalytic" evidence="3">
    <location>
        <begin position="312"/>
        <end position="522"/>
    </location>
</feature>
<evidence type="ECO:0000313" key="4">
    <source>
        <dbReference type="EMBL" id="OIQ73881.1"/>
    </source>
</evidence>
<sequence>MDSFDLGVPGKDLTPFPGSTSGLQTRIEGSADLLITNNQRDPKVFDLYHYTEATGKLKLLAQNPGDVVSWLTNAQGQLLGRVRKQDAFWVYEKYSPDLSAPWQALFKVDYFDTVELLEVGADSRFVWALSNRGRDKLALVKINLANGQEDVVYADPRVDISQAFISPKTLQPLLLTLDPGYQELKAFDPGLQRALQRLQTQHPGHMRFTPTSMSRDENLITGTVTREDGGQHVLFNVSTGQLTVLGETTPSRIHAISPLPRQIPLAFQSRDGLALHAYLTLPTGTSGKNLPTVLYVHGGPWARDVWNSGDAMPAFLANRGYAVLQVNYRGSSGYGRDFQEAAQGQFAAKMHDDLLDGVDHLVQQGITDPAKVAIMGASYGGYASLVGMTFTPERFACGISMAGMSDLASLIDNAPPYWALSKPWWIRYVGDPANPQDRAVMDSKSPLYRASQVSKPLLILHGVNDPRVKIDQSIRMVQALRKAGKEVDFVVFKGAGHGTQKWSDNLRYYRKTEDFLGRCLGGRSSGFDWFELGSWAF</sequence>
<dbReference type="PANTHER" id="PTHR42776">
    <property type="entry name" value="SERINE PEPTIDASE S9 FAMILY MEMBER"/>
    <property type="match status" value="1"/>
</dbReference>
<dbReference type="SUPFAM" id="SSF53474">
    <property type="entry name" value="alpha/beta-Hydrolases"/>
    <property type="match status" value="1"/>
</dbReference>
<comment type="caution">
    <text evidence="4">The sequence shown here is derived from an EMBL/GenBank/DDBJ whole genome shotgun (WGS) entry which is preliminary data.</text>
</comment>
<dbReference type="EC" id="3.4.14.12" evidence="4"/>
<name>A0A1J5PQU7_9ZZZZ</name>
<feature type="region of interest" description="Disordered" evidence="2">
    <location>
        <begin position="1"/>
        <end position="20"/>
    </location>
</feature>
<dbReference type="AlphaFoldDB" id="A0A1J5PQU7"/>
<evidence type="ECO:0000259" key="3">
    <source>
        <dbReference type="Pfam" id="PF00326"/>
    </source>
</evidence>
<dbReference type="EMBL" id="MLJW01002704">
    <property type="protein sequence ID" value="OIQ73881.1"/>
    <property type="molecule type" value="Genomic_DNA"/>
</dbReference>
<gene>
    <name evidence="4" type="primary">ptpA_8</name>
    <name evidence="4" type="ORF">GALL_444770</name>
</gene>
<evidence type="ECO:0000256" key="2">
    <source>
        <dbReference type="SAM" id="MobiDB-lite"/>
    </source>
</evidence>
<dbReference type="GO" id="GO:0004252">
    <property type="term" value="F:serine-type endopeptidase activity"/>
    <property type="evidence" value="ECO:0007669"/>
    <property type="project" value="InterPro"/>
</dbReference>
<dbReference type="PRINTS" id="PR00862">
    <property type="entry name" value="PROLIGOPTASE"/>
</dbReference>
<dbReference type="InterPro" id="IPR002470">
    <property type="entry name" value="Peptidase_S9A"/>
</dbReference>
<dbReference type="InterPro" id="IPR001375">
    <property type="entry name" value="Peptidase_S9_cat"/>
</dbReference>
<reference evidence="4" key="1">
    <citation type="submission" date="2016-10" db="EMBL/GenBank/DDBJ databases">
        <title>Sequence of Gallionella enrichment culture.</title>
        <authorList>
            <person name="Poehlein A."/>
            <person name="Muehling M."/>
            <person name="Daniel R."/>
        </authorList>
    </citation>
    <scope>NUCLEOTIDE SEQUENCE</scope>
</reference>
<accession>A0A1J5PQU7</accession>
<organism evidence="4">
    <name type="scientific">mine drainage metagenome</name>
    <dbReference type="NCBI Taxonomy" id="410659"/>
    <lineage>
        <taxon>unclassified sequences</taxon>
        <taxon>metagenomes</taxon>
        <taxon>ecological metagenomes</taxon>
    </lineage>
</organism>